<accession>A0A7S8EDD5</accession>
<organism evidence="1 2">
    <name type="scientific">Phototrophicus methaneseepsis</name>
    <dbReference type="NCBI Taxonomy" id="2710758"/>
    <lineage>
        <taxon>Bacteria</taxon>
        <taxon>Bacillati</taxon>
        <taxon>Chloroflexota</taxon>
        <taxon>Candidatus Thermofontia</taxon>
        <taxon>Phototrophicales</taxon>
        <taxon>Phototrophicaceae</taxon>
        <taxon>Phototrophicus</taxon>
    </lineage>
</organism>
<dbReference type="EMBL" id="CP062983">
    <property type="protein sequence ID" value="QPC84907.1"/>
    <property type="molecule type" value="Genomic_DNA"/>
</dbReference>
<protein>
    <submittedName>
        <fullName evidence="1">Uncharacterized protein</fullName>
    </submittedName>
</protein>
<reference evidence="1 2" key="1">
    <citation type="submission" date="2020-02" db="EMBL/GenBank/DDBJ databases">
        <authorList>
            <person name="Zheng R.K."/>
            <person name="Sun C.M."/>
        </authorList>
    </citation>
    <scope>NUCLEOTIDE SEQUENCE [LARGE SCALE GENOMIC DNA]</scope>
    <source>
        <strain evidence="2">rifampicinis</strain>
    </source>
</reference>
<sequence>MNPSPKLTGRAMQSVLRHAGIPVQKVTRKRQSGYYVADFYTPELNKAVPSSHVWERWLVSSFPDQFEVIDRHDTVATWRQGKPTISASVTFRLR</sequence>
<dbReference type="AlphaFoldDB" id="A0A7S8EDD5"/>
<dbReference type="RefSeq" id="WP_195172970.1">
    <property type="nucleotide sequence ID" value="NZ_CP062983.1"/>
</dbReference>
<name>A0A7S8EDD5_9CHLR</name>
<dbReference type="Proteomes" id="UP000594468">
    <property type="component" value="Chromosome"/>
</dbReference>
<dbReference type="KEGG" id="pmet:G4Y79_11205"/>
<evidence type="ECO:0000313" key="1">
    <source>
        <dbReference type="EMBL" id="QPC84907.1"/>
    </source>
</evidence>
<proteinExistence type="predicted"/>
<gene>
    <name evidence="1" type="ORF">G4Y79_11205</name>
</gene>
<evidence type="ECO:0000313" key="2">
    <source>
        <dbReference type="Proteomes" id="UP000594468"/>
    </source>
</evidence>
<keyword evidence="2" id="KW-1185">Reference proteome</keyword>